<dbReference type="AlphaFoldDB" id="A0A272ER43"/>
<evidence type="ECO:0000256" key="5">
    <source>
        <dbReference type="RuleBase" id="RU004004"/>
    </source>
</evidence>
<keyword evidence="5" id="KW-0813">Transport</keyword>
<reference evidence="10 13" key="1">
    <citation type="submission" date="2016-08" db="EMBL/GenBank/DDBJ databases">
        <title>Candidatus Dactylopiibacterium carminicum genome sequence.</title>
        <authorList>
            <person name="Ramirez-Puebla S.T."/>
            <person name="Ormeno-Orrillo E."/>
            <person name="Vera-Ponce De Leon A."/>
            <person name="Luis L."/>
            <person name="Sanchez-Flores A."/>
            <person name="Monica R."/>
            <person name="Martinez-Romero E."/>
        </authorList>
    </citation>
    <scope>NUCLEOTIDE SEQUENCE [LARGE SCALE GENOMIC DNA]</scope>
    <source>
        <strain evidence="10">END1</strain>
    </source>
</reference>
<evidence type="ECO:0000259" key="9">
    <source>
        <dbReference type="Pfam" id="PF03958"/>
    </source>
</evidence>
<feature type="region of interest" description="Disordered" evidence="6">
    <location>
        <begin position="560"/>
        <end position="616"/>
    </location>
</feature>
<dbReference type="OrthoDB" id="9775455at2"/>
<dbReference type="PRINTS" id="PR01032">
    <property type="entry name" value="PHAGEIV"/>
</dbReference>
<dbReference type="InterPro" id="IPR050810">
    <property type="entry name" value="Bact_Secretion_Sys_Channel"/>
</dbReference>
<dbReference type="PANTHER" id="PTHR30332">
    <property type="entry name" value="PROBABLE GENERAL SECRETION PATHWAY PROTEIN D"/>
    <property type="match status" value="1"/>
</dbReference>
<dbReference type="PROSITE" id="PS51257">
    <property type="entry name" value="PROKAR_LIPOPROTEIN"/>
    <property type="match status" value="1"/>
</dbReference>
<organism evidence="11 12">
    <name type="scientific">Candidatus Dactylopiibacterium carminicum</name>
    <dbReference type="NCBI Taxonomy" id="857335"/>
    <lineage>
        <taxon>Bacteria</taxon>
        <taxon>Pseudomonadati</taxon>
        <taxon>Pseudomonadota</taxon>
        <taxon>Betaproteobacteria</taxon>
        <taxon>Rhodocyclales</taxon>
        <taxon>Rhodocyclaceae</taxon>
        <taxon>Candidatus Dactylopiibacterium</taxon>
    </lineage>
</organism>
<name>A0A272ER43_9RHOO</name>
<evidence type="ECO:0000313" key="12">
    <source>
        <dbReference type="Proteomes" id="UP000216107"/>
    </source>
</evidence>
<evidence type="ECO:0000256" key="3">
    <source>
        <dbReference type="ARBA" id="ARBA00023136"/>
    </source>
</evidence>
<dbReference type="InterPro" id="IPR011990">
    <property type="entry name" value="TPR-like_helical_dom_sf"/>
</dbReference>
<keyword evidence="3" id="KW-0472">Membrane</keyword>
<dbReference type="InterPro" id="IPR001775">
    <property type="entry name" value="GspD/PilQ"/>
</dbReference>
<feature type="signal peptide" evidence="7">
    <location>
        <begin position="1"/>
        <end position="24"/>
    </location>
</feature>
<dbReference type="InterPro" id="IPR004846">
    <property type="entry name" value="T2SS/T3SS_dom"/>
</dbReference>
<dbReference type="Proteomes" id="UP000623509">
    <property type="component" value="Unassembled WGS sequence"/>
</dbReference>
<comment type="subcellular location">
    <subcellularLocation>
        <location evidence="5">Cell outer membrane</location>
    </subcellularLocation>
    <subcellularLocation>
        <location evidence="1">Membrane</location>
    </subcellularLocation>
</comment>
<evidence type="ECO:0000259" key="8">
    <source>
        <dbReference type="Pfam" id="PF00263"/>
    </source>
</evidence>
<evidence type="ECO:0000313" key="13">
    <source>
        <dbReference type="Proteomes" id="UP000623509"/>
    </source>
</evidence>
<comment type="caution">
    <text evidence="11">The sequence shown here is derived from an EMBL/GenBank/DDBJ whole genome shotgun (WGS) entry which is preliminary data.</text>
</comment>
<dbReference type="PANTHER" id="PTHR30332:SF17">
    <property type="entry name" value="TYPE IV PILIATION SYSTEM PROTEIN DR_0774-RELATED"/>
    <property type="match status" value="1"/>
</dbReference>
<dbReference type="InterPro" id="IPR038591">
    <property type="entry name" value="NolW-like_sf"/>
</dbReference>
<dbReference type="Pfam" id="PF00263">
    <property type="entry name" value="Secretin"/>
    <property type="match status" value="1"/>
</dbReference>
<dbReference type="Gene3D" id="3.30.1370.130">
    <property type="match status" value="1"/>
</dbReference>
<feature type="domain" description="NolW-like" evidence="9">
    <location>
        <begin position="255"/>
        <end position="313"/>
    </location>
</feature>
<feature type="chain" id="PRO_5013238840" evidence="7">
    <location>
        <begin position="25"/>
        <end position="616"/>
    </location>
</feature>
<dbReference type="EMBL" id="NMRN01000034">
    <property type="protein sequence ID" value="PAS92597.1"/>
    <property type="molecule type" value="Genomic_DNA"/>
</dbReference>
<dbReference type="GO" id="GO:0015627">
    <property type="term" value="C:type II protein secretion system complex"/>
    <property type="evidence" value="ECO:0007669"/>
    <property type="project" value="TreeGrafter"/>
</dbReference>
<evidence type="ECO:0000256" key="4">
    <source>
        <dbReference type="RuleBase" id="RU004003"/>
    </source>
</evidence>
<dbReference type="GO" id="GO:0009279">
    <property type="term" value="C:cell outer membrane"/>
    <property type="evidence" value="ECO:0007669"/>
    <property type="project" value="UniProtKB-SubCell"/>
</dbReference>
<evidence type="ECO:0000256" key="6">
    <source>
        <dbReference type="SAM" id="MobiDB-lite"/>
    </source>
</evidence>
<evidence type="ECO:0000256" key="2">
    <source>
        <dbReference type="ARBA" id="ARBA00022729"/>
    </source>
</evidence>
<dbReference type="Proteomes" id="UP000216107">
    <property type="component" value="Unassembled WGS sequence"/>
</dbReference>
<sequence length="616" mass="66582">MTRLAFLARTCTACALALSLLACASNAPRTALEQGQALAATGRLAEAYQELDAASRQNPGDDSLRAASMQTRERLAASLLRRGDEATAAGRLEEARNAYAQLGQLPGHAGRANEALAKLEQKQIASLPELPDSWKAPQQLVGERIAAPARTARGIPAIEPPEALGRQVSLEFRDAAIRSVFEAITRASGLNVVFDRDVSQDMRTTIYLRNTRIKAALDKIAMISGLALRLLDEHTLLIYTDEVGKQRDYQQLVVHSFHLASADARTVANSLRTVLRFRDMVVDEKLNMIVVRDTPEAIALAEKLVAMHDVAEPEVMLEVEIIEIKRGLLQDLGVQWPGGMTLTPLGSGTRTTTDSSGNTITQLTLRDMLGLTPGSLGVSIDSLAIKAQRTDSDINLLANPRIRARNREKAKILIGERVPNISSTATSTGFVSENITYVDVGLKLDVEPQIFPNGEVAIKLGLEVSSINESVSTSGGTVAYRIGTRNANTSLRLRDGETQVLGGLIQDNDRKTVTKVPLLGDIPVLGRLFTMNGDDTSKTEIVLSITPRIVRGIEPLRGERSSFEAGTASGVRGRRPDTDYAEDNGMPGTQESVERNGGNASRNNGSGGERRERDEN</sequence>
<accession>A0A272ER43</accession>
<dbReference type="PRINTS" id="PR00811">
    <property type="entry name" value="BCTERIALGSPD"/>
</dbReference>
<dbReference type="Pfam" id="PF03958">
    <property type="entry name" value="Secretin_N"/>
    <property type="match status" value="1"/>
</dbReference>
<gene>
    <name evidence="10" type="ORF">BGI27_11515</name>
    <name evidence="11" type="ORF">CGU29_10945</name>
</gene>
<evidence type="ECO:0000313" key="10">
    <source>
        <dbReference type="EMBL" id="KAF7598759.1"/>
    </source>
</evidence>
<dbReference type="SUPFAM" id="SSF48452">
    <property type="entry name" value="TPR-like"/>
    <property type="match status" value="1"/>
</dbReference>
<dbReference type="RefSeq" id="WP_095525030.1">
    <property type="nucleotide sequence ID" value="NZ_MDUX01000038.1"/>
</dbReference>
<dbReference type="InterPro" id="IPR005644">
    <property type="entry name" value="NolW-like"/>
</dbReference>
<reference evidence="11 12" key="2">
    <citation type="submission" date="2017-07" db="EMBL/GenBank/DDBJ databases">
        <title>Candidatus Dactylopiibacterium carminicum, a nitrogen-fixing symbiont of the cochineal insect Dactylopius coccus and Dactylopius opuntiae (Hemiptera: Coccoidea: Dactylopiidae).</title>
        <authorList>
            <person name="Vera A."/>
        </authorList>
    </citation>
    <scope>NUCLEOTIDE SEQUENCE [LARGE SCALE GENOMIC DNA]</scope>
    <source>
        <strain evidence="11 12">NFDCM</strain>
    </source>
</reference>
<feature type="domain" description="Type II/III secretion system secretin-like" evidence="8">
    <location>
        <begin position="388"/>
        <end position="551"/>
    </location>
</feature>
<dbReference type="EMBL" id="MDUX01000038">
    <property type="protein sequence ID" value="KAF7598759.1"/>
    <property type="molecule type" value="Genomic_DNA"/>
</dbReference>
<comment type="similarity">
    <text evidence="4">Belongs to the bacterial secretin family.</text>
</comment>
<evidence type="ECO:0000256" key="7">
    <source>
        <dbReference type="SAM" id="SignalP"/>
    </source>
</evidence>
<evidence type="ECO:0000313" key="11">
    <source>
        <dbReference type="EMBL" id="PAS92597.1"/>
    </source>
</evidence>
<dbReference type="Gene3D" id="3.30.1370.120">
    <property type="match status" value="1"/>
</dbReference>
<protein>
    <submittedName>
        <fullName evidence="11">Uncharacterized protein</fullName>
    </submittedName>
</protein>
<keyword evidence="2 7" id="KW-0732">Signal</keyword>
<proteinExistence type="inferred from homology"/>
<evidence type="ECO:0000256" key="1">
    <source>
        <dbReference type="ARBA" id="ARBA00004370"/>
    </source>
</evidence>
<feature type="compositionally biased region" description="Low complexity" evidence="6">
    <location>
        <begin position="595"/>
        <end position="604"/>
    </location>
</feature>
<dbReference type="GO" id="GO:0009306">
    <property type="term" value="P:protein secretion"/>
    <property type="evidence" value="ECO:0007669"/>
    <property type="project" value="InterPro"/>
</dbReference>
<keyword evidence="13" id="KW-1185">Reference proteome</keyword>